<dbReference type="GO" id="GO:0016989">
    <property type="term" value="F:sigma factor antagonist activity"/>
    <property type="evidence" value="ECO:0007669"/>
    <property type="project" value="TreeGrafter"/>
</dbReference>
<dbReference type="EMBL" id="AAOA02000002">
    <property type="protein sequence ID" value="EAQ98383.1"/>
    <property type="molecule type" value="Genomic_DNA"/>
</dbReference>
<name>A4A5T6_9GAMM</name>
<dbReference type="PANTHER" id="PTHR37461:SF1">
    <property type="entry name" value="ANTI-SIGMA-K FACTOR RSKA"/>
    <property type="match status" value="1"/>
</dbReference>
<evidence type="ECO:0000256" key="1">
    <source>
        <dbReference type="SAM" id="Phobius"/>
    </source>
</evidence>
<dbReference type="RefSeq" id="WP_008292452.1">
    <property type="nucleotide sequence ID" value="NZ_CM002299.1"/>
</dbReference>
<dbReference type="Pfam" id="PF10099">
    <property type="entry name" value="RskA_C"/>
    <property type="match status" value="1"/>
</dbReference>
<accession>A4A5T6</accession>
<dbReference type="PANTHER" id="PTHR37461">
    <property type="entry name" value="ANTI-SIGMA-K FACTOR RSKA"/>
    <property type="match status" value="1"/>
</dbReference>
<dbReference type="Proteomes" id="UP000019205">
    <property type="component" value="Chromosome"/>
</dbReference>
<protein>
    <recommendedName>
        <fullName evidence="2">Anti-sigma K factor RskA C-terminal domain-containing protein</fullName>
    </recommendedName>
</protein>
<evidence type="ECO:0000313" key="4">
    <source>
        <dbReference type="Proteomes" id="UP000019205"/>
    </source>
</evidence>
<evidence type="ECO:0000313" key="3">
    <source>
        <dbReference type="EMBL" id="EAQ98383.1"/>
    </source>
</evidence>
<dbReference type="GO" id="GO:0005886">
    <property type="term" value="C:plasma membrane"/>
    <property type="evidence" value="ECO:0007669"/>
    <property type="project" value="InterPro"/>
</dbReference>
<dbReference type="InterPro" id="IPR018764">
    <property type="entry name" value="RskA_C"/>
</dbReference>
<dbReference type="GO" id="GO:0006417">
    <property type="term" value="P:regulation of translation"/>
    <property type="evidence" value="ECO:0007669"/>
    <property type="project" value="TreeGrafter"/>
</dbReference>
<dbReference type="STRING" id="314285.KT71_00360"/>
<keyword evidence="4" id="KW-1185">Reference proteome</keyword>
<dbReference type="InterPro" id="IPR051474">
    <property type="entry name" value="Anti-sigma-K/W_factor"/>
</dbReference>
<dbReference type="HOGENOM" id="CLU_075065_0_0_6"/>
<comment type="caution">
    <text evidence="3">The sequence shown here is derived from an EMBL/GenBank/DDBJ whole genome shotgun (WGS) entry which is preliminary data.</text>
</comment>
<dbReference type="AlphaFoldDB" id="A4A5T6"/>
<keyword evidence="1" id="KW-1133">Transmembrane helix</keyword>
<feature type="domain" description="Anti-sigma K factor RskA C-terminal" evidence="2">
    <location>
        <begin position="97"/>
        <end position="225"/>
    </location>
</feature>
<dbReference type="OrthoDB" id="5298046at2"/>
<keyword evidence="1" id="KW-0812">Transmembrane</keyword>
<evidence type="ECO:0000259" key="2">
    <source>
        <dbReference type="Pfam" id="PF10099"/>
    </source>
</evidence>
<proteinExistence type="predicted"/>
<feature type="transmembrane region" description="Helical" evidence="1">
    <location>
        <begin position="89"/>
        <end position="110"/>
    </location>
</feature>
<organism evidence="3 4">
    <name type="scientific">Congregibacter litoralis KT71</name>
    <dbReference type="NCBI Taxonomy" id="314285"/>
    <lineage>
        <taxon>Bacteria</taxon>
        <taxon>Pseudomonadati</taxon>
        <taxon>Pseudomonadota</taxon>
        <taxon>Gammaproteobacteria</taxon>
        <taxon>Cellvibrionales</taxon>
        <taxon>Halieaceae</taxon>
        <taxon>Congregibacter</taxon>
    </lineage>
</organism>
<dbReference type="eggNOG" id="COG5343">
    <property type="taxonomic scope" value="Bacteria"/>
</dbReference>
<gene>
    <name evidence="3" type="ORF">KT71_00360</name>
</gene>
<keyword evidence="1" id="KW-0472">Membrane</keyword>
<reference evidence="3 4" key="1">
    <citation type="journal article" date="2007" name="Proc. Natl. Acad. Sci. U.S.A.">
        <title>Characterization of a marine gammaproteobacterium capable of aerobic anoxygenic photosynthesis.</title>
        <authorList>
            <person name="Fuchs B.M."/>
            <person name="Spring S."/>
            <person name="Teeling H."/>
            <person name="Quast C."/>
            <person name="Wulf J."/>
            <person name="Schattenhofer M."/>
            <person name="Yan S."/>
            <person name="Ferriera S."/>
            <person name="Johnson J."/>
            <person name="Glockner F.O."/>
            <person name="Amann R."/>
        </authorList>
    </citation>
    <scope>NUCLEOTIDE SEQUENCE [LARGE SCALE GENOMIC DNA]</scope>
    <source>
        <strain evidence="3">KT71</strain>
    </source>
</reference>
<sequence>MKYDNPELIDQLAASYVLGTLRGPARRRFKRLATESDSVQQAIWYWEKKLLPLSESASTLVPPKSVWAGIEARLGFVPPPMAGKQNSRWYWPALSAALSIAVFVLLVPFWKEPVLNRDSAAERLAFIQDDEQQPLWVITVDEQSGQLSSIAVNAPAKDADRVFELWMLPEQGPPRSFGLLPVTDQGRGTAELSPALIALLSRAQGLAVSLEPTGGSPTGVPTGPVLYSAPVIGL</sequence>
<reference evidence="3 4" key="2">
    <citation type="journal article" date="2009" name="PLoS ONE">
        <title>The photosynthetic apparatus and its regulation in the aerobic gammaproteobacterium Congregibacter litoralis gen. nov., sp. nov.</title>
        <authorList>
            <person name="Spring S."/>
            <person name="Lunsdorf H."/>
            <person name="Fuchs B.M."/>
            <person name="Tindall B.J."/>
        </authorList>
    </citation>
    <scope>NUCLEOTIDE SEQUENCE [LARGE SCALE GENOMIC DNA]</scope>
    <source>
        <strain evidence="3">KT71</strain>
    </source>
</reference>